<evidence type="ECO:0008006" key="4">
    <source>
        <dbReference type="Google" id="ProtNLM"/>
    </source>
</evidence>
<feature type="chain" id="PRO_5002786265" description="Leucine-binding protein domain-containing protein" evidence="1">
    <location>
        <begin position="24"/>
        <end position="582"/>
    </location>
</feature>
<dbReference type="InterPro" id="IPR028082">
    <property type="entry name" value="Peripla_BP_I"/>
</dbReference>
<keyword evidence="3" id="KW-1185">Reference proteome</keyword>
<dbReference type="Gene3D" id="3.40.50.2300">
    <property type="match status" value="2"/>
</dbReference>
<accession>B3ERS4</accession>
<dbReference type="AlphaFoldDB" id="B3ERS4"/>
<dbReference type="HOGENOM" id="CLU_032974_0_0_10"/>
<dbReference type="KEGG" id="aas:Aasi_0523"/>
<sequence>MFKKLFYTKSVFLLLTLSAYSYAVDAATYQLETYKHAKKYYKKGDHQACQKLLTPLLESPLETSIIPYAYFFYALSAYRQSMPEVAELTFNKLIQYYSNWSQRNEVLYWLAQLRFEQKDYITAFYYLKQIKDNSLDTAIGRMKDYFLAQTEDVNLLDILLRHYPTDITVAKAWLYRQSQLPFMKQDGKHIEEVAQRLDLTNQLYDPLRELTSIKKASYHVAVLLPFFINEVNYEEKTSNQFVLDLYKGIQAATEKLYQEGIHIILHAYDTQKSATVTAHLLDQEEMKYMDLIIGPLYANTIPLVSEFARKYGINVFNPLSVNSYAVGNNPFVYLLKPSLETQAKQAAYFTQQYADLSQAQIGIIYGTAPEDLLKASIYKEYMEEYIGKEIDLILEFQPQTSQQFLSMFRGASNNVQIKTADQAVQLNKCVLDNLTHIYIASQDELIIANILSAIQIRKLKPHIIGDEAWLKKSSVTLDQLQRLKISFLAPDYIDYNRESLHTFRQDYYNQFGVFPNYYAEVGYDMMSFLGNMLSQHGIYFQKHWGLETFEGQIFSGFSYGKHHDNQHIPIIKFEKSKFIVCN</sequence>
<dbReference type="RefSeq" id="WP_012472694.1">
    <property type="nucleotide sequence ID" value="NC_010830.1"/>
</dbReference>
<organism evidence="2 3">
    <name type="scientific">Amoebophilus asiaticus (strain 5a2)</name>
    <dbReference type="NCBI Taxonomy" id="452471"/>
    <lineage>
        <taxon>Bacteria</taxon>
        <taxon>Pseudomonadati</taxon>
        <taxon>Bacteroidota</taxon>
        <taxon>Cytophagia</taxon>
        <taxon>Cytophagales</taxon>
        <taxon>Amoebophilaceae</taxon>
        <taxon>Candidatus Amoebophilus</taxon>
    </lineage>
</organism>
<name>B3ERS4_AMOA5</name>
<keyword evidence="1" id="KW-0732">Signal</keyword>
<dbReference type="eggNOG" id="COG0683">
    <property type="taxonomic scope" value="Bacteria"/>
</dbReference>
<dbReference type="Gene3D" id="1.25.40.10">
    <property type="entry name" value="Tetratricopeptide repeat domain"/>
    <property type="match status" value="1"/>
</dbReference>
<dbReference type="OrthoDB" id="1490998at2"/>
<gene>
    <name evidence="2" type="ordered locus">Aasi_0523</name>
</gene>
<evidence type="ECO:0000313" key="2">
    <source>
        <dbReference type="EMBL" id="ACE05926.1"/>
    </source>
</evidence>
<dbReference type="STRING" id="452471.Aasi_0523"/>
<proteinExistence type="predicted"/>
<dbReference type="CDD" id="cd06268">
    <property type="entry name" value="PBP1_ABC_transporter_LIVBP-like"/>
    <property type="match status" value="1"/>
</dbReference>
<protein>
    <recommendedName>
        <fullName evidence="4">Leucine-binding protein domain-containing protein</fullName>
    </recommendedName>
</protein>
<dbReference type="InterPro" id="IPR011990">
    <property type="entry name" value="TPR-like_helical_dom_sf"/>
</dbReference>
<feature type="signal peptide" evidence="1">
    <location>
        <begin position="1"/>
        <end position="23"/>
    </location>
</feature>
<evidence type="ECO:0000313" key="3">
    <source>
        <dbReference type="Proteomes" id="UP000001227"/>
    </source>
</evidence>
<dbReference type="SUPFAM" id="SSF48452">
    <property type="entry name" value="TPR-like"/>
    <property type="match status" value="1"/>
</dbReference>
<reference evidence="2 3" key="1">
    <citation type="journal article" date="2010" name="J. Bacteriol.">
        <title>The genome of the amoeba symbiont 'Candidatus Amoebophilus asiaticus' reveals common mechanisms for host cell interaction among amoeba-associated bacteria.</title>
        <authorList>
            <person name="Schmitz-Esser S."/>
            <person name="Tischler P."/>
            <person name="Arnold R."/>
            <person name="Montanaro J."/>
            <person name="Wagner M."/>
            <person name="Rattei T."/>
            <person name="Horn M."/>
        </authorList>
    </citation>
    <scope>NUCLEOTIDE SEQUENCE [LARGE SCALE GENOMIC DNA]</scope>
    <source>
        <strain evidence="2 3">5a2</strain>
    </source>
</reference>
<dbReference type="EMBL" id="CP001102">
    <property type="protein sequence ID" value="ACE05926.1"/>
    <property type="molecule type" value="Genomic_DNA"/>
</dbReference>
<evidence type="ECO:0000256" key="1">
    <source>
        <dbReference type="SAM" id="SignalP"/>
    </source>
</evidence>
<dbReference type="SUPFAM" id="SSF53822">
    <property type="entry name" value="Periplasmic binding protein-like I"/>
    <property type="match status" value="1"/>
</dbReference>
<dbReference type="Proteomes" id="UP000001227">
    <property type="component" value="Chromosome"/>
</dbReference>